<dbReference type="Gene3D" id="3.40.50.300">
    <property type="entry name" value="P-loop containing nucleotide triphosphate hydrolases"/>
    <property type="match status" value="1"/>
</dbReference>
<dbReference type="InterPro" id="IPR027417">
    <property type="entry name" value="P-loop_NTPase"/>
</dbReference>
<dbReference type="SUPFAM" id="SSF52540">
    <property type="entry name" value="P-loop containing nucleoside triphosphate hydrolases"/>
    <property type="match status" value="1"/>
</dbReference>
<dbReference type="PANTHER" id="PTHR37807:SF3">
    <property type="entry name" value="OS07G0160300 PROTEIN"/>
    <property type="match status" value="1"/>
</dbReference>
<sequence>MPPTLLLVSGLPASGKTHLGSRLARELGWPFVSKDEYKQVLHSHLPELTRAQAGPLSFELMYHVAGVVLAAGGDVVLETHFYRGVSEPKIEGLAQAHGAGVVQLFCEASLDELRQRHAARVASGARPHIDLPFDHAELPHNACWTPLALAAPLRRVDTIQPQDTADLVHWIRQQG</sequence>
<evidence type="ECO:0000313" key="2">
    <source>
        <dbReference type="Proteomes" id="UP000525389"/>
    </source>
</evidence>
<comment type="caution">
    <text evidence="1">The sequence shown here is derived from an EMBL/GenBank/DDBJ whole genome shotgun (WGS) entry which is preliminary data.</text>
</comment>
<keyword evidence="1" id="KW-0418">Kinase</keyword>
<keyword evidence="2" id="KW-1185">Reference proteome</keyword>
<dbReference type="RefSeq" id="WP_184028662.1">
    <property type="nucleotide sequence ID" value="NZ_JACHFN010000006.1"/>
</dbReference>
<dbReference type="EMBL" id="JACHFN010000006">
    <property type="protein sequence ID" value="MBB5234626.1"/>
    <property type="molecule type" value="Genomic_DNA"/>
</dbReference>
<dbReference type="Proteomes" id="UP000525389">
    <property type="component" value="Unassembled WGS sequence"/>
</dbReference>
<accession>A0A7W8GFE4</accession>
<gene>
    <name evidence="1" type="ORF">HNQ09_002064</name>
</gene>
<protein>
    <submittedName>
        <fullName evidence="1">Putative kinase</fullName>
    </submittedName>
</protein>
<dbReference type="AlphaFoldDB" id="A0A7W8GFE4"/>
<dbReference type="PANTHER" id="PTHR37807">
    <property type="entry name" value="OS07G0160300 PROTEIN"/>
    <property type="match status" value="1"/>
</dbReference>
<keyword evidence="1" id="KW-0808">Transferase</keyword>
<organism evidence="1 2">
    <name type="scientific">Deinococcus budaensis</name>
    <dbReference type="NCBI Taxonomy" id="1665626"/>
    <lineage>
        <taxon>Bacteria</taxon>
        <taxon>Thermotogati</taxon>
        <taxon>Deinococcota</taxon>
        <taxon>Deinococci</taxon>
        <taxon>Deinococcales</taxon>
        <taxon>Deinococcaceae</taxon>
        <taxon>Deinococcus</taxon>
    </lineage>
</organism>
<name>A0A7W8GFE4_9DEIO</name>
<reference evidence="1 2" key="1">
    <citation type="submission" date="2020-08" db="EMBL/GenBank/DDBJ databases">
        <title>Genomic Encyclopedia of Type Strains, Phase IV (KMG-IV): sequencing the most valuable type-strain genomes for metagenomic binning, comparative biology and taxonomic classification.</title>
        <authorList>
            <person name="Goeker M."/>
        </authorList>
    </citation>
    <scope>NUCLEOTIDE SEQUENCE [LARGE SCALE GENOMIC DNA]</scope>
    <source>
        <strain evidence="1 2">DSM 101791</strain>
    </source>
</reference>
<dbReference type="Pfam" id="PF13671">
    <property type="entry name" value="AAA_33"/>
    <property type="match status" value="1"/>
</dbReference>
<proteinExistence type="predicted"/>
<evidence type="ECO:0000313" key="1">
    <source>
        <dbReference type="EMBL" id="MBB5234626.1"/>
    </source>
</evidence>
<dbReference type="GO" id="GO:0016301">
    <property type="term" value="F:kinase activity"/>
    <property type="evidence" value="ECO:0007669"/>
    <property type="project" value="UniProtKB-KW"/>
</dbReference>